<gene>
    <name evidence="4" type="ORF">A6J77_002395</name>
</gene>
<reference evidence="5" key="1">
    <citation type="submission" date="2017-12" db="EMBL/GenBank/DDBJ databases">
        <title>FDA dAtabase for Regulatory Grade micrObial Sequences (FDA-ARGOS): Supporting development and validation of Infectious Disease Dx tests.</title>
        <authorList>
            <person name="Hoffmann M."/>
            <person name="Allard M."/>
            <person name="Evans P."/>
            <person name="Brown E."/>
            <person name="Tallon L."/>
            <person name="Sadzewicz L."/>
            <person name="Sengamalay N."/>
            <person name="Ott S."/>
            <person name="Godinez A."/>
            <person name="Nagaraj S."/>
            <person name="Vavikolanu K."/>
            <person name="Aluvathingal J."/>
            <person name="Nadendla S."/>
            <person name="Sichtig H."/>
        </authorList>
    </citation>
    <scope>NUCLEOTIDE SEQUENCE [LARGE SCALE GENOMIC DNA]</scope>
    <source>
        <strain evidence="5">FDAARGOS_249</strain>
    </source>
</reference>
<accession>A0A2J9PLC8</accession>
<evidence type="ECO:0000259" key="3">
    <source>
        <dbReference type="Pfam" id="PF03413"/>
    </source>
</evidence>
<name>A0A2J9PLC8_9LACT</name>
<dbReference type="Pfam" id="PF03413">
    <property type="entry name" value="PepSY"/>
    <property type="match status" value="1"/>
</dbReference>
<evidence type="ECO:0000313" key="5">
    <source>
        <dbReference type="Proteomes" id="UP000192813"/>
    </source>
</evidence>
<proteinExistence type="predicted"/>
<organism evidence="4 5">
    <name type="scientific">Aerococcus viridans</name>
    <dbReference type="NCBI Taxonomy" id="1377"/>
    <lineage>
        <taxon>Bacteria</taxon>
        <taxon>Bacillati</taxon>
        <taxon>Bacillota</taxon>
        <taxon>Bacilli</taxon>
        <taxon>Lactobacillales</taxon>
        <taxon>Aerococcaceae</taxon>
        <taxon>Aerococcus</taxon>
    </lineage>
</organism>
<sequence>MKLKTGALTLFASVFLLAACGNSGQEDTTTSETAETTSQEASSTETSSETVPSSEDTSGDDADDNADGSNESAGSSEANQAASGEFISEDEAWQIALDDAGLTEDALTEREIELDDVDDDDDDYDDVAHYEIEFTIDGDREFAYDIDATTGNILNVEKDN</sequence>
<dbReference type="EMBL" id="NBTM02000001">
    <property type="protein sequence ID" value="PNL91142.1"/>
    <property type="molecule type" value="Genomic_DNA"/>
</dbReference>
<feature type="chain" id="PRO_5039399607" description="PepSY domain-containing protein" evidence="2">
    <location>
        <begin position="19"/>
        <end position="160"/>
    </location>
</feature>
<feature type="compositionally biased region" description="Low complexity" evidence="1">
    <location>
        <begin position="25"/>
        <end position="56"/>
    </location>
</feature>
<dbReference type="RefSeq" id="WP_083067943.1">
    <property type="nucleotide sequence ID" value="NZ_JALXKY010000029.1"/>
</dbReference>
<feature type="region of interest" description="Disordered" evidence="1">
    <location>
        <begin position="23"/>
        <end position="90"/>
    </location>
</feature>
<feature type="compositionally biased region" description="Polar residues" evidence="1">
    <location>
        <begin position="73"/>
        <end position="82"/>
    </location>
</feature>
<evidence type="ECO:0000313" key="4">
    <source>
        <dbReference type="EMBL" id="PNL91142.1"/>
    </source>
</evidence>
<evidence type="ECO:0000256" key="1">
    <source>
        <dbReference type="SAM" id="MobiDB-lite"/>
    </source>
</evidence>
<dbReference type="Gene3D" id="3.10.450.40">
    <property type="match status" value="1"/>
</dbReference>
<evidence type="ECO:0000256" key="2">
    <source>
        <dbReference type="SAM" id="SignalP"/>
    </source>
</evidence>
<protein>
    <recommendedName>
        <fullName evidence="3">PepSY domain-containing protein</fullName>
    </recommendedName>
</protein>
<dbReference type="PROSITE" id="PS51257">
    <property type="entry name" value="PROKAR_LIPOPROTEIN"/>
    <property type="match status" value="1"/>
</dbReference>
<comment type="caution">
    <text evidence="4">The sequence shown here is derived from an EMBL/GenBank/DDBJ whole genome shotgun (WGS) entry which is preliminary data.</text>
</comment>
<keyword evidence="2" id="KW-0732">Signal</keyword>
<dbReference type="Proteomes" id="UP000192813">
    <property type="component" value="Unassembled WGS sequence"/>
</dbReference>
<feature type="domain" description="PepSY" evidence="3">
    <location>
        <begin position="87"/>
        <end position="157"/>
    </location>
</feature>
<feature type="signal peptide" evidence="2">
    <location>
        <begin position="1"/>
        <end position="18"/>
    </location>
</feature>
<dbReference type="AlphaFoldDB" id="A0A2J9PLC8"/>
<feature type="compositionally biased region" description="Acidic residues" evidence="1">
    <location>
        <begin position="57"/>
        <end position="66"/>
    </location>
</feature>
<dbReference type="InterPro" id="IPR025711">
    <property type="entry name" value="PepSY"/>
</dbReference>